<dbReference type="Gene3D" id="3.90.1150.10">
    <property type="entry name" value="Aspartate Aminotransferase, domain 1"/>
    <property type="match status" value="1"/>
</dbReference>
<dbReference type="Proteomes" id="UP000250197">
    <property type="component" value="Chromosome"/>
</dbReference>
<accession>A0A2Z2J612</accession>
<dbReference type="EMBL" id="CP021252">
    <property type="protein sequence ID" value="ART22007.1"/>
    <property type="molecule type" value="Genomic_DNA"/>
</dbReference>
<dbReference type="Gene3D" id="3.40.640.10">
    <property type="entry name" value="Type I PLP-dependent aspartate aminotransferase-like (Major domain)"/>
    <property type="match status" value="1"/>
</dbReference>
<dbReference type="KEGG" id="cstr:CBE89_11260"/>
<sequence>MQSGVAPAYPIYSFSLYFSQPTEYGTVYSHSELAEMRVACDSFDLTLFVDGARLGYGLAASDVTLPVPARLTDVFTIGRTKCGAAFGEAIVFATPHPYFRNAMKQSSGLLGAQFEALFTDGLYESITAHANEQAARIASAGIRMLSDSPTNQQFALLTPDQEAALSGDYVCQFFEEHGSLRAVPRATRTSTRSAPPSPNSRSTPVRIPLFDKYIGQSVAGFPMPP</sequence>
<dbReference type="InterPro" id="IPR015421">
    <property type="entry name" value="PyrdxlP-dep_Trfase_major"/>
</dbReference>
<dbReference type="RefSeq" id="WP_086892027.1">
    <property type="nucleotide sequence ID" value="NZ_CP021252.1"/>
</dbReference>
<evidence type="ECO:0000313" key="3">
    <source>
        <dbReference type="Proteomes" id="UP000250197"/>
    </source>
</evidence>
<evidence type="ECO:0000313" key="2">
    <source>
        <dbReference type="EMBL" id="ART22007.1"/>
    </source>
</evidence>
<proteinExistence type="predicted"/>
<feature type="region of interest" description="Disordered" evidence="1">
    <location>
        <begin position="182"/>
        <end position="206"/>
    </location>
</feature>
<organism evidence="2 3">
    <name type="scientific">Corynebacterium striatum</name>
    <dbReference type="NCBI Taxonomy" id="43770"/>
    <lineage>
        <taxon>Bacteria</taxon>
        <taxon>Bacillati</taxon>
        <taxon>Actinomycetota</taxon>
        <taxon>Actinomycetes</taxon>
        <taxon>Mycobacteriales</taxon>
        <taxon>Corynebacteriaceae</taxon>
        <taxon>Corynebacterium</taxon>
    </lineage>
</organism>
<evidence type="ECO:0000256" key="1">
    <source>
        <dbReference type="SAM" id="MobiDB-lite"/>
    </source>
</evidence>
<dbReference type="SUPFAM" id="SSF53383">
    <property type="entry name" value="PLP-dependent transferases"/>
    <property type="match status" value="1"/>
</dbReference>
<feature type="compositionally biased region" description="Polar residues" evidence="1">
    <location>
        <begin position="187"/>
        <end position="203"/>
    </location>
</feature>
<gene>
    <name evidence="2" type="ORF">CBE89_11260</name>
</gene>
<protein>
    <submittedName>
        <fullName evidence="2">Uncharacterized protein</fullName>
    </submittedName>
</protein>
<reference evidence="2 3" key="1">
    <citation type="submission" date="2017-05" db="EMBL/GenBank/DDBJ databases">
        <title>Complete genome sequence of Corynebacterium striatum KC-Na-1 isolated from Neophocaena asiaeorientalis in Korea.</title>
        <authorList>
            <person name="Kim J.H."/>
            <person name="Lee K."/>
        </authorList>
    </citation>
    <scope>NUCLEOTIDE SEQUENCE [LARGE SCALE GENOMIC DNA]</scope>
    <source>
        <strain evidence="2 3">KC-Na-01</strain>
    </source>
</reference>
<name>A0A2Z2J612_CORST</name>
<dbReference type="AlphaFoldDB" id="A0A2Z2J612"/>
<dbReference type="InterPro" id="IPR015422">
    <property type="entry name" value="PyrdxlP-dep_Trfase_small"/>
</dbReference>
<dbReference type="InterPro" id="IPR015424">
    <property type="entry name" value="PyrdxlP-dep_Trfase"/>
</dbReference>